<dbReference type="Pfam" id="PF07730">
    <property type="entry name" value="HisKA_3"/>
    <property type="match status" value="1"/>
</dbReference>
<keyword evidence="10" id="KW-1133">Transmembrane helix</keyword>
<dbReference type="AlphaFoldDB" id="A0A1T4RUF5"/>
<dbReference type="CDD" id="cd16917">
    <property type="entry name" value="HATPase_UhpB-NarQ-NarX-like"/>
    <property type="match status" value="1"/>
</dbReference>
<dbReference type="InterPro" id="IPR003594">
    <property type="entry name" value="HATPase_dom"/>
</dbReference>
<dbReference type="InterPro" id="IPR011712">
    <property type="entry name" value="Sig_transdc_His_kin_sub3_dim/P"/>
</dbReference>
<evidence type="ECO:0000256" key="7">
    <source>
        <dbReference type="ARBA" id="ARBA00022840"/>
    </source>
</evidence>
<evidence type="ECO:0000259" key="11">
    <source>
        <dbReference type="SMART" id="SM00387"/>
    </source>
</evidence>
<dbReference type="Gene3D" id="3.30.565.10">
    <property type="entry name" value="Histidine kinase-like ATPase, C-terminal domain"/>
    <property type="match status" value="1"/>
</dbReference>
<evidence type="ECO:0000256" key="6">
    <source>
        <dbReference type="ARBA" id="ARBA00022777"/>
    </source>
</evidence>
<evidence type="ECO:0000313" key="13">
    <source>
        <dbReference type="Proteomes" id="UP000190637"/>
    </source>
</evidence>
<organism evidence="12 13">
    <name type="scientific">Marinactinospora thermotolerans DSM 45154</name>
    <dbReference type="NCBI Taxonomy" id="1122192"/>
    <lineage>
        <taxon>Bacteria</taxon>
        <taxon>Bacillati</taxon>
        <taxon>Actinomycetota</taxon>
        <taxon>Actinomycetes</taxon>
        <taxon>Streptosporangiales</taxon>
        <taxon>Nocardiopsidaceae</taxon>
        <taxon>Marinactinospora</taxon>
    </lineage>
</organism>
<dbReference type="GO" id="GO:0046983">
    <property type="term" value="F:protein dimerization activity"/>
    <property type="evidence" value="ECO:0007669"/>
    <property type="project" value="InterPro"/>
</dbReference>
<feature type="transmembrane region" description="Helical" evidence="10">
    <location>
        <begin position="101"/>
        <end position="117"/>
    </location>
</feature>
<protein>
    <recommendedName>
        <fullName evidence="2">histidine kinase</fullName>
        <ecNumber evidence="2">2.7.13.3</ecNumber>
    </recommendedName>
</protein>
<reference evidence="12 13" key="1">
    <citation type="submission" date="2017-02" db="EMBL/GenBank/DDBJ databases">
        <authorList>
            <person name="Peterson S.W."/>
        </authorList>
    </citation>
    <scope>NUCLEOTIDE SEQUENCE [LARGE SCALE GENOMIC DNA]</scope>
    <source>
        <strain evidence="12 13">DSM 45154</strain>
    </source>
</reference>
<comment type="catalytic activity">
    <reaction evidence="1">
        <text>ATP + protein L-histidine = ADP + protein N-phospho-L-histidine.</text>
        <dbReference type="EC" id="2.7.13.3"/>
    </reaction>
</comment>
<feature type="transmembrane region" description="Helical" evidence="10">
    <location>
        <begin position="153"/>
        <end position="172"/>
    </location>
</feature>
<dbReference type="SUPFAM" id="SSF55874">
    <property type="entry name" value="ATPase domain of HSP90 chaperone/DNA topoisomerase II/histidine kinase"/>
    <property type="match status" value="1"/>
</dbReference>
<evidence type="ECO:0000256" key="8">
    <source>
        <dbReference type="ARBA" id="ARBA00023012"/>
    </source>
</evidence>
<accession>A0A1T4RUF5</accession>
<keyword evidence="8" id="KW-0902">Two-component regulatory system</keyword>
<evidence type="ECO:0000256" key="9">
    <source>
        <dbReference type="SAM" id="MobiDB-lite"/>
    </source>
</evidence>
<feature type="transmembrane region" description="Helical" evidence="10">
    <location>
        <begin position="53"/>
        <end position="72"/>
    </location>
</feature>
<keyword evidence="6 12" id="KW-0418">Kinase</keyword>
<evidence type="ECO:0000256" key="10">
    <source>
        <dbReference type="SAM" id="Phobius"/>
    </source>
</evidence>
<proteinExistence type="predicted"/>
<dbReference type="GO" id="GO:0000155">
    <property type="term" value="F:phosphorelay sensor kinase activity"/>
    <property type="evidence" value="ECO:0007669"/>
    <property type="project" value="InterPro"/>
</dbReference>
<dbReference type="EMBL" id="FUWS01000007">
    <property type="protein sequence ID" value="SKA19634.1"/>
    <property type="molecule type" value="Genomic_DNA"/>
</dbReference>
<dbReference type="SMART" id="SM00387">
    <property type="entry name" value="HATPase_c"/>
    <property type="match status" value="1"/>
</dbReference>
<name>A0A1T4RUF5_9ACTN</name>
<keyword evidence="7" id="KW-0067">ATP-binding</keyword>
<dbReference type="Gene3D" id="1.20.5.1930">
    <property type="match status" value="1"/>
</dbReference>
<keyword evidence="5" id="KW-0547">Nucleotide-binding</keyword>
<dbReference type="Proteomes" id="UP000190637">
    <property type="component" value="Unassembled WGS sequence"/>
</dbReference>
<keyword evidence="13" id="KW-1185">Reference proteome</keyword>
<sequence length="404" mass="42349">MPPRTTRVLALDIPLGILLGSLVLFATRAQLGMGEGGPQPGAAGPPWAGDRLPPLPVTVYAAVAVATAGVMAQRVWPRTAFALTAAAVTGFLATGRPFGPILLLFAVGLFSLAVTLPPRVWAPWSALILPVIAAGWSGPLSPWRADPATLRSAVGFLALTVLAMALGSLVRIRRENTRRDREEELRRSLYEERLRIAREVHDVVGHSLSVISMQAGVALHVLDRRPEQAAPSLEAIRRTSNEALAELRGTLAVFRDPDNGREPRATGPAASPAPLPGLERVGDLVATVTAAGRRARLQIHGDPSHPPAAVGHAAYRIVQEALTNAVRHADGADILVTLSHLPTHLVVEVADDGPARSAPVEGTGITGMRERARAVGGALRAGPRPGGGFEVRAELPLRGAGEGG</sequence>
<dbReference type="PANTHER" id="PTHR24421">
    <property type="entry name" value="NITRATE/NITRITE SENSOR PROTEIN NARX-RELATED"/>
    <property type="match status" value="1"/>
</dbReference>
<feature type="compositionally biased region" description="Low complexity" evidence="9">
    <location>
        <begin position="265"/>
        <end position="277"/>
    </location>
</feature>
<feature type="compositionally biased region" description="Basic and acidic residues" evidence="9">
    <location>
        <begin position="255"/>
        <end position="264"/>
    </location>
</feature>
<feature type="region of interest" description="Disordered" evidence="9">
    <location>
        <begin position="255"/>
        <end position="277"/>
    </location>
</feature>
<dbReference type="STRING" id="1122192.SAMN02745673_03003"/>
<dbReference type="EC" id="2.7.13.3" evidence="2"/>
<dbReference type="GO" id="GO:0016020">
    <property type="term" value="C:membrane"/>
    <property type="evidence" value="ECO:0007669"/>
    <property type="project" value="InterPro"/>
</dbReference>
<keyword evidence="10" id="KW-0472">Membrane</keyword>
<evidence type="ECO:0000256" key="5">
    <source>
        <dbReference type="ARBA" id="ARBA00022741"/>
    </source>
</evidence>
<dbReference type="RefSeq" id="WP_235001004.1">
    <property type="nucleotide sequence ID" value="NZ_FUWS01000007.1"/>
</dbReference>
<evidence type="ECO:0000256" key="3">
    <source>
        <dbReference type="ARBA" id="ARBA00022553"/>
    </source>
</evidence>
<dbReference type="InterPro" id="IPR036890">
    <property type="entry name" value="HATPase_C_sf"/>
</dbReference>
<dbReference type="Pfam" id="PF02518">
    <property type="entry name" value="HATPase_c"/>
    <property type="match status" value="1"/>
</dbReference>
<evidence type="ECO:0000256" key="1">
    <source>
        <dbReference type="ARBA" id="ARBA00000085"/>
    </source>
</evidence>
<gene>
    <name evidence="12" type="ORF">SAMN02745673_03003</name>
</gene>
<feature type="domain" description="Histidine kinase/HSP90-like ATPase" evidence="11">
    <location>
        <begin position="309"/>
        <end position="399"/>
    </location>
</feature>
<evidence type="ECO:0000256" key="4">
    <source>
        <dbReference type="ARBA" id="ARBA00022679"/>
    </source>
</evidence>
<keyword evidence="4" id="KW-0808">Transferase</keyword>
<keyword evidence="10" id="KW-0812">Transmembrane</keyword>
<dbReference type="PANTHER" id="PTHR24421:SF10">
    <property type="entry name" value="NITRATE_NITRITE SENSOR PROTEIN NARQ"/>
    <property type="match status" value="1"/>
</dbReference>
<dbReference type="InterPro" id="IPR050482">
    <property type="entry name" value="Sensor_HK_TwoCompSys"/>
</dbReference>
<evidence type="ECO:0000256" key="2">
    <source>
        <dbReference type="ARBA" id="ARBA00012438"/>
    </source>
</evidence>
<dbReference type="GO" id="GO:0005524">
    <property type="term" value="F:ATP binding"/>
    <property type="evidence" value="ECO:0007669"/>
    <property type="project" value="UniProtKB-KW"/>
</dbReference>
<evidence type="ECO:0000313" key="12">
    <source>
        <dbReference type="EMBL" id="SKA19634.1"/>
    </source>
</evidence>
<keyword evidence="3" id="KW-0597">Phosphoprotein</keyword>